<name>A0A9Q3V5L9_9FLAO</name>
<proteinExistence type="predicted"/>
<organism evidence="1 2">
    <name type="scientific">Chryseobacterium turcicum</name>
    <dbReference type="NCBI Taxonomy" id="2898076"/>
    <lineage>
        <taxon>Bacteria</taxon>
        <taxon>Pseudomonadati</taxon>
        <taxon>Bacteroidota</taxon>
        <taxon>Flavobacteriia</taxon>
        <taxon>Flavobacteriales</taxon>
        <taxon>Weeksellaceae</taxon>
        <taxon>Chryseobacterium group</taxon>
        <taxon>Chryseobacterium</taxon>
    </lineage>
</organism>
<evidence type="ECO:0000313" key="1">
    <source>
        <dbReference type="EMBL" id="MCD1118637.1"/>
    </source>
</evidence>
<gene>
    <name evidence="1" type="ORF">LO744_17495</name>
</gene>
<dbReference type="Proteomes" id="UP001108025">
    <property type="component" value="Unassembled WGS sequence"/>
</dbReference>
<reference evidence="1" key="1">
    <citation type="submission" date="2021-11" db="EMBL/GenBank/DDBJ databases">
        <title>Description of novel Chryseobacterium species.</title>
        <authorList>
            <person name="Saticioglu I.B."/>
            <person name="Ay H."/>
            <person name="Altun S."/>
            <person name="Duman M."/>
        </authorList>
    </citation>
    <scope>NUCLEOTIDE SEQUENCE</scope>
    <source>
        <strain evidence="1">C-17</strain>
    </source>
</reference>
<accession>A0A9Q3V5L9</accession>
<protein>
    <submittedName>
        <fullName evidence="1">Uncharacterized protein</fullName>
    </submittedName>
</protein>
<dbReference type="EMBL" id="JAJNAY010000002">
    <property type="protein sequence ID" value="MCD1118637.1"/>
    <property type="molecule type" value="Genomic_DNA"/>
</dbReference>
<keyword evidence="2" id="KW-1185">Reference proteome</keyword>
<dbReference type="RefSeq" id="WP_230671671.1">
    <property type="nucleotide sequence ID" value="NZ_JAJNAY010000002.1"/>
</dbReference>
<comment type="caution">
    <text evidence="1">The sequence shown here is derived from an EMBL/GenBank/DDBJ whole genome shotgun (WGS) entry which is preliminary data.</text>
</comment>
<dbReference type="AlphaFoldDB" id="A0A9Q3V5L9"/>
<sequence length="251" mass="28726">MLDIGTYMCHLVVKINDVEVFSLNVDGQMSTEIPINMGILESGSQSVEVIGYPVKRKKELEKDSYIRYKVLKYDVSNNQFKLLETLENNYTPPIKTGIPIIAHKSIFEAEVPYKLEAWQNGINLNDANFDVKKLFVTEYTKIVDLINAGRYDEFIDIYKKREINNATSMYLDESDINNRMEKIIDDIKNGFKAMPLSDTVILDLSSEGKLGSLKRSDGYSALYLDNDESDEEIILQIAFYMPEENGELMVI</sequence>
<evidence type="ECO:0000313" key="2">
    <source>
        <dbReference type="Proteomes" id="UP001108025"/>
    </source>
</evidence>